<evidence type="ECO:0000259" key="1">
    <source>
        <dbReference type="Pfam" id="PF20041"/>
    </source>
</evidence>
<dbReference type="PANTHER" id="PTHR32305">
    <property type="match status" value="1"/>
</dbReference>
<dbReference type="InterPro" id="IPR022385">
    <property type="entry name" value="Rhs_assc_core"/>
</dbReference>
<dbReference type="InterPro" id="IPR045619">
    <property type="entry name" value="DUF6443"/>
</dbReference>
<dbReference type="InterPro" id="IPR013783">
    <property type="entry name" value="Ig-like_fold"/>
</dbReference>
<gene>
    <name evidence="2" type="ORF">C5745_15910</name>
</gene>
<dbReference type="Proteomes" id="UP000239711">
    <property type="component" value="Unassembled WGS sequence"/>
</dbReference>
<sequence>MDMKASKILYRFMKMKVFFVTCVLMVTAPSYLSLCFGQSAPSISYHIPAEIIAGQPLSYSPTNTGGAVYSNGYIKTVAGNQTGPGGQTQGYAPDMAFGFISAMVYDPSGSLYFYDDGTKTIKKMTPSGHVTFIAGSGTSGVTNGIGAAASFRYPVGMVMDSQGYIYFCEKEDHIIRRIAPNGAVITLAGLSGVGGYADGSGGAARFNWPCGTAIDQDDNLYVMDGANHRIRKVTRLGVVSTLAGNANPGTVDGQGASARFNFSDISEYGNRIDTDSDGNIYVTHNNVIRKITPSGYVSTYIGIAGIASTQDGIGIAARLNGPKGLSIDKETNDIYLIQQDARIRKVTSSPEAITLSKGGYGYTGDGGAFDVSFSYPIGVLWGNDGGLLVTDESGHLGYLRKYENKSYAVTPVLPAGLNIDANGVISGTPFGLVPVRNYEVTAYNHIGQNTTTVSFSVVDSVLYRPNGARNYIIETTVRDSGITSISQLTGQPVTKVNRNIQYYDGFGRLIQTIQWQGSPKYKDIVQYHEYDNFGRVAFEYLPYAETLGNGNYNENAKTALANFYNSYNSWDPHVAKTPYPYSRTIFEKSPLNRELEKGAPGGVWQPLETVGTGHTVSQQYATNKTNEVKKWTVNTATNLVSGNGHYLSGELTKTTVRDENVPNAQQAGSYEEYKDIEGRIILKKIYDNTTPLNTYYVYDNLKRLRFVIPPNVTVTSFFENFSDTTFLYHVYSYKYDELGRLIEKRMPGKGLEEYIYNKNDKLVLTRDANLRQQKKWNYLKYDALGRIASKGIYTNTIDTLYNSVRALVENVSPLWEDRPKGTAEYSNLAFPNTANQMLELFVNYYDDYTFQNANLSTLQPSNIIKSEFTNSLQTGYLRRTTDGSLPMLTVQYYDDRGRIAQVVAQNHIGGVDVMTNTYNFSGELLSSTQEFKPSDGTTTTIFTTNTYDHAGRLSLVRKKINNQNEIIQSSLVYNEIGQLKSKKLHSENETDFLTTINYGYNERGWTKSITSPLYNQVLKYDSTSLQGAIPQYNGNISEQHWRFSHTDPMKDIVYKYDDLNRITSAITSGTSMNEIIEYDNTGNIQELTRDGIAIKYSYKNNKLKSLSGGITANFLYDANGNATKDRTGMVITYNHLNLPQAIIGSDRRVDYTYSSEGIKLQKKTSAGSNIEFRDYVAEIEYVKLGNNGLREIDRIGTEEGYLLKDGSTYKYYYYLEDHLGNVRTVIRRGTSAMQPEIMQQQDYYAFGKKKGILTSDENNYLYNGKEMQKEMAIGQHSFGGQYSWDGEYDYGARFYDPEIGRWNTVDPQAENYKMYSPYTYSGNNPIKYIDPDGEDFLIYYNNNQSVFRFNGKNYNDAPNDAFVQEFILMYRHLEKIGAGENTVAIARSPNYQIKVKFAGNADNIGFNRENNTIYWNPTLAGRTHNDKMLYSPINFEHEARHAKGYNDDKKAYIERYDHSPHPNYQNMEEFQTITGAERKTAFANGDIKKDEQTRLYYVNSIKEWNKTISSISKTPAFDFKQFLNDIKNAPDRNTRGPFIFSTDFWNNYHNNLKR</sequence>
<dbReference type="PANTHER" id="PTHR32305:SF15">
    <property type="entry name" value="PROTEIN RHSA-RELATED"/>
    <property type="match status" value="1"/>
</dbReference>
<dbReference type="InterPro" id="IPR050708">
    <property type="entry name" value="T6SS_VgrG/RHS"/>
</dbReference>
<dbReference type="Gene3D" id="2.180.10.10">
    <property type="entry name" value="RHS repeat-associated core"/>
    <property type="match status" value="1"/>
</dbReference>
<dbReference type="SUPFAM" id="SSF101898">
    <property type="entry name" value="NHL repeat"/>
    <property type="match status" value="1"/>
</dbReference>
<dbReference type="Gene3D" id="2.60.40.10">
    <property type="entry name" value="Immunoglobulins"/>
    <property type="match status" value="1"/>
</dbReference>
<dbReference type="NCBIfam" id="TIGR03696">
    <property type="entry name" value="Rhs_assc_core"/>
    <property type="match status" value="1"/>
</dbReference>
<dbReference type="Gene3D" id="2.120.10.30">
    <property type="entry name" value="TolB, C-terminal domain"/>
    <property type="match status" value="3"/>
</dbReference>
<accession>A0A2S9J0H2</accession>
<comment type="caution">
    <text evidence="2">The sequence shown here is derived from an EMBL/GenBank/DDBJ whole genome shotgun (WGS) entry which is preliminary data.</text>
</comment>
<protein>
    <recommendedName>
        <fullName evidence="1">DUF6443 domain-containing protein</fullName>
    </recommendedName>
</protein>
<evidence type="ECO:0000313" key="3">
    <source>
        <dbReference type="Proteomes" id="UP000239711"/>
    </source>
</evidence>
<organism evidence="2 3">
    <name type="scientific">Sphingobacterium haloxyli</name>
    <dbReference type="NCBI Taxonomy" id="2100533"/>
    <lineage>
        <taxon>Bacteria</taxon>
        <taxon>Pseudomonadati</taxon>
        <taxon>Bacteroidota</taxon>
        <taxon>Sphingobacteriia</taxon>
        <taxon>Sphingobacteriales</taxon>
        <taxon>Sphingobacteriaceae</taxon>
        <taxon>Sphingobacterium</taxon>
    </lineage>
</organism>
<dbReference type="SUPFAM" id="SSF63829">
    <property type="entry name" value="Calcium-dependent phosphotriesterase"/>
    <property type="match status" value="1"/>
</dbReference>
<dbReference type="Pfam" id="PF20041">
    <property type="entry name" value="DUF6443"/>
    <property type="match status" value="1"/>
</dbReference>
<keyword evidence="3" id="KW-1185">Reference proteome</keyword>
<feature type="domain" description="DUF6443" evidence="1">
    <location>
        <begin position="482"/>
        <end position="608"/>
    </location>
</feature>
<dbReference type="OrthoDB" id="1191296at2"/>
<name>A0A2S9J0H2_9SPHI</name>
<reference evidence="2 3" key="1">
    <citation type="submission" date="2018-02" db="EMBL/GenBank/DDBJ databases">
        <title>The draft genome of Sphingobacterium sp. 5JN-11.</title>
        <authorList>
            <person name="Liu L."/>
            <person name="Li L."/>
            <person name="Liang L."/>
            <person name="Zhang X."/>
            <person name="Wang T."/>
        </authorList>
    </citation>
    <scope>NUCLEOTIDE SEQUENCE [LARGE SCALE GENOMIC DNA]</scope>
    <source>
        <strain evidence="2 3">5JN-11</strain>
    </source>
</reference>
<dbReference type="EMBL" id="PVBQ01000015">
    <property type="protein sequence ID" value="PRD46271.1"/>
    <property type="molecule type" value="Genomic_DNA"/>
</dbReference>
<dbReference type="InterPro" id="IPR011042">
    <property type="entry name" value="6-blade_b-propeller_TolB-like"/>
</dbReference>
<proteinExistence type="predicted"/>
<evidence type="ECO:0000313" key="2">
    <source>
        <dbReference type="EMBL" id="PRD46271.1"/>
    </source>
</evidence>